<dbReference type="PANTHER" id="PTHR36974:SF1">
    <property type="entry name" value="DOXX FAMILY MEMBRANE PROTEIN"/>
    <property type="match status" value="1"/>
</dbReference>
<feature type="transmembrane region" description="Helical" evidence="5">
    <location>
        <begin position="92"/>
        <end position="109"/>
    </location>
</feature>
<keyword evidence="2 5" id="KW-0812">Transmembrane</keyword>
<dbReference type="InterPro" id="IPR032808">
    <property type="entry name" value="DoxX"/>
</dbReference>
<protein>
    <recommendedName>
        <fullName evidence="8">DoxX family protein</fullName>
    </recommendedName>
</protein>
<evidence type="ECO:0000256" key="1">
    <source>
        <dbReference type="ARBA" id="ARBA00004141"/>
    </source>
</evidence>
<accession>A0ABQ1Z5K3</accession>
<proteinExistence type="predicted"/>
<dbReference type="EMBL" id="BMFU01000002">
    <property type="protein sequence ID" value="GGH51260.1"/>
    <property type="molecule type" value="Genomic_DNA"/>
</dbReference>
<evidence type="ECO:0000313" key="6">
    <source>
        <dbReference type="EMBL" id="GGH51260.1"/>
    </source>
</evidence>
<reference evidence="7" key="1">
    <citation type="journal article" date="2019" name="Int. J. Syst. Evol. Microbiol.">
        <title>The Global Catalogue of Microorganisms (GCM) 10K type strain sequencing project: providing services to taxonomists for standard genome sequencing and annotation.</title>
        <authorList>
            <consortium name="The Broad Institute Genomics Platform"/>
            <consortium name="The Broad Institute Genome Sequencing Center for Infectious Disease"/>
            <person name="Wu L."/>
            <person name="Ma J."/>
        </authorList>
    </citation>
    <scope>NUCLEOTIDE SEQUENCE [LARGE SCALE GENOMIC DNA]</scope>
    <source>
        <strain evidence="7">CGMCC 1.12770</strain>
    </source>
</reference>
<dbReference type="PANTHER" id="PTHR36974">
    <property type="entry name" value="MEMBRANE PROTEIN-RELATED"/>
    <property type="match status" value="1"/>
</dbReference>
<evidence type="ECO:0000256" key="4">
    <source>
        <dbReference type="ARBA" id="ARBA00023136"/>
    </source>
</evidence>
<evidence type="ECO:0000256" key="3">
    <source>
        <dbReference type="ARBA" id="ARBA00022989"/>
    </source>
</evidence>
<sequence length="148" mass="16388">MAPFIVLCTTFLLFRGIGWLGVPMLDHWHPALQLAVALMFLMTASAHWGKRRTDLLNMVPPGITNKERAVTWTGVLEIAGAAGLLIPGIDWIASIGLLLMLILMFPANIHAARHKITINGKQVLPVFPRLLLQLFFITAVVLASPWFK</sequence>
<name>A0ABQ1Z5K3_9BACL</name>
<comment type="subcellular location">
    <subcellularLocation>
        <location evidence="1">Membrane</location>
        <topology evidence="1">Multi-pass membrane protein</topology>
    </subcellularLocation>
</comment>
<organism evidence="6 7">
    <name type="scientific">Paenibacillus silvae</name>
    <dbReference type="NCBI Taxonomy" id="1325358"/>
    <lineage>
        <taxon>Bacteria</taxon>
        <taxon>Bacillati</taxon>
        <taxon>Bacillota</taxon>
        <taxon>Bacilli</taxon>
        <taxon>Bacillales</taxon>
        <taxon>Paenibacillaceae</taxon>
        <taxon>Paenibacillus</taxon>
    </lineage>
</organism>
<feature type="transmembrane region" description="Helical" evidence="5">
    <location>
        <begin position="28"/>
        <end position="48"/>
    </location>
</feature>
<evidence type="ECO:0000256" key="2">
    <source>
        <dbReference type="ARBA" id="ARBA00022692"/>
    </source>
</evidence>
<gene>
    <name evidence="6" type="ORF">GCM10008014_16880</name>
</gene>
<evidence type="ECO:0000313" key="7">
    <source>
        <dbReference type="Proteomes" id="UP000652153"/>
    </source>
</evidence>
<feature type="transmembrane region" description="Helical" evidence="5">
    <location>
        <begin position="69"/>
        <end position="86"/>
    </location>
</feature>
<keyword evidence="4 5" id="KW-0472">Membrane</keyword>
<dbReference type="RefSeq" id="WP_188592024.1">
    <property type="nucleotide sequence ID" value="NZ_BMFU01000002.1"/>
</dbReference>
<feature type="transmembrane region" description="Helical" evidence="5">
    <location>
        <begin position="130"/>
        <end position="147"/>
    </location>
</feature>
<dbReference type="Proteomes" id="UP000652153">
    <property type="component" value="Unassembled WGS sequence"/>
</dbReference>
<evidence type="ECO:0000256" key="5">
    <source>
        <dbReference type="SAM" id="Phobius"/>
    </source>
</evidence>
<dbReference type="Pfam" id="PF13564">
    <property type="entry name" value="DoxX_2"/>
    <property type="match status" value="1"/>
</dbReference>
<comment type="caution">
    <text evidence="6">The sequence shown here is derived from an EMBL/GenBank/DDBJ whole genome shotgun (WGS) entry which is preliminary data.</text>
</comment>
<evidence type="ECO:0008006" key="8">
    <source>
        <dbReference type="Google" id="ProtNLM"/>
    </source>
</evidence>
<keyword evidence="7" id="KW-1185">Reference proteome</keyword>
<keyword evidence="3 5" id="KW-1133">Transmembrane helix</keyword>